<feature type="compositionally biased region" description="Polar residues" evidence="1">
    <location>
        <begin position="56"/>
        <end position="65"/>
    </location>
</feature>
<evidence type="ECO:0000313" key="2">
    <source>
        <dbReference type="EMBL" id="KAG7462960.1"/>
    </source>
</evidence>
<feature type="region of interest" description="Disordered" evidence="1">
    <location>
        <begin position="50"/>
        <end position="152"/>
    </location>
</feature>
<comment type="caution">
    <text evidence="2">The sequence shown here is derived from an EMBL/GenBank/DDBJ whole genome shotgun (WGS) entry which is preliminary data.</text>
</comment>
<dbReference type="Proteomes" id="UP001046870">
    <property type="component" value="Chromosome 16"/>
</dbReference>
<accession>A0A9D3T1R3</accession>
<dbReference type="EMBL" id="JAFDVH010000016">
    <property type="protein sequence ID" value="KAG7462960.1"/>
    <property type="molecule type" value="Genomic_DNA"/>
</dbReference>
<reference evidence="2" key="1">
    <citation type="submission" date="2021-01" db="EMBL/GenBank/DDBJ databases">
        <authorList>
            <person name="Zahm M."/>
            <person name="Roques C."/>
            <person name="Cabau C."/>
            <person name="Klopp C."/>
            <person name="Donnadieu C."/>
            <person name="Jouanno E."/>
            <person name="Lampietro C."/>
            <person name="Louis A."/>
            <person name="Herpin A."/>
            <person name="Echchiki A."/>
            <person name="Berthelot C."/>
            <person name="Parey E."/>
            <person name="Roest-Crollius H."/>
            <person name="Braasch I."/>
            <person name="Postlethwait J."/>
            <person name="Bobe J."/>
            <person name="Montfort J."/>
            <person name="Bouchez O."/>
            <person name="Begum T."/>
            <person name="Mejri S."/>
            <person name="Adams A."/>
            <person name="Chen W.-J."/>
            <person name="Guiguen Y."/>
        </authorList>
    </citation>
    <scope>NUCLEOTIDE SEQUENCE</scope>
    <source>
        <strain evidence="2">YG-15Mar2019-1</strain>
        <tissue evidence="2">Brain</tissue>
    </source>
</reference>
<dbReference type="GO" id="GO:0008017">
    <property type="term" value="F:microtubule binding"/>
    <property type="evidence" value="ECO:0007669"/>
    <property type="project" value="TreeGrafter"/>
</dbReference>
<keyword evidence="3" id="KW-1185">Reference proteome</keyword>
<protein>
    <recommendedName>
        <fullName evidence="4">Centriole, cilia and spindle-associated protein</fullName>
    </recommendedName>
</protein>
<organism evidence="2 3">
    <name type="scientific">Megalops atlanticus</name>
    <name type="common">Tarpon</name>
    <name type="synonym">Clupea gigantea</name>
    <dbReference type="NCBI Taxonomy" id="7932"/>
    <lineage>
        <taxon>Eukaryota</taxon>
        <taxon>Metazoa</taxon>
        <taxon>Chordata</taxon>
        <taxon>Craniata</taxon>
        <taxon>Vertebrata</taxon>
        <taxon>Euteleostomi</taxon>
        <taxon>Actinopterygii</taxon>
        <taxon>Neopterygii</taxon>
        <taxon>Teleostei</taxon>
        <taxon>Elopiformes</taxon>
        <taxon>Megalopidae</taxon>
        <taxon>Megalops</taxon>
    </lineage>
</organism>
<name>A0A9D3T1R3_MEGAT</name>
<dbReference type="GO" id="GO:0036064">
    <property type="term" value="C:ciliary basal body"/>
    <property type="evidence" value="ECO:0007669"/>
    <property type="project" value="TreeGrafter"/>
</dbReference>
<gene>
    <name evidence="2" type="ORF">MATL_G00190200</name>
</gene>
<sequence length="243" mass="27597">MVTKKIRSEYMKKFKDPKWETYSKCYEDLLKYRLTRRLLEYTHNPWFWGGCESDSDSSGRSTPPNRSKVAPVVAKEETVPEETLEAQEQGKAAAALEPSPPEDAQDAAIGEPSQEALGKAVPDGHAPTMPKLSRKPTRTKSKPAAATATGEERHPFALYGWAEQQADMAGKKTHNVRPVASTREIHASALRAKSRREVEKRMKTLDRRRVRSADLDKLHKVKPVPEYNPWMTEYMRCFSARSR</sequence>
<dbReference type="GO" id="GO:0005814">
    <property type="term" value="C:centriole"/>
    <property type="evidence" value="ECO:0007669"/>
    <property type="project" value="TreeGrafter"/>
</dbReference>
<dbReference type="InterPro" id="IPR029774">
    <property type="entry name" value="CSAP"/>
</dbReference>
<dbReference type="OrthoDB" id="6616361at2759"/>
<proteinExistence type="predicted"/>
<dbReference type="GO" id="GO:0035869">
    <property type="term" value="C:ciliary transition zone"/>
    <property type="evidence" value="ECO:0007669"/>
    <property type="project" value="TreeGrafter"/>
</dbReference>
<dbReference type="GO" id="GO:0005819">
    <property type="term" value="C:spindle"/>
    <property type="evidence" value="ECO:0007669"/>
    <property type="project" value="TreeGrafter"/>
</dbReference>
<evidence type="ECO:0000256" key="1">
    <source>
        <dbReference type="SAM" id="MobiDB-lite"/>
    </source>
</evidence>
<evidence type="ECO:0000313" key="3">
    <source>
        <dbReference type="Proteomes" id="UP001046870"/>
    </source>
</evidence>
<feature type="compositionally biased region" description="Basic residues" evidence="1">
    <location>
        <begin position="132"/>
        <end position="141"/>
    </location>
</feature>
<dbReference type="PANTHER" id="PTHR31022:SF4">
    <property type="entry name" value="CENTRIOLE, CILIA AND SPINDLE-ASSOCIATED PROTEIN"/>
    <property type="match status" value="1"/>
</dbReference>
<dbReference type="GO" id="GO:1901673">
    <property type="term" value="P:regulation of mitotic spindle assembly"/>
    <property type="evidence" value="ECO:0007669"/>
    <property type="project" value="TreeGrafter"/>
</dbReference>
<dbReference type="PANTHER" id="PTHR31022">
    <property type="entry name" value="CENTRIOLE, CILIA AND SPINDLE-ASSOCIATED PROTEIN"/>
    <property type="match status" value="1"/>
</dbReference>
<evidence type="ECO:0008006" key="4">
    <source>
        <dbReference type="Google" id="ProtNLM"/>
    </source>
</evidence>
<dbReference type="AlphaFoldDB" id="A0A9D3T1R3"/>
<dbReference type="Pfam" id="PF15748">
    <property type="entry name" value="CCSAP"/>
    <property type="match status" value="1"/>
</dbReference>